<dbReference type="PANTHER" id="PTHR11895:SF173">
    <property type="entry name" value="GLUTAMYL-TRNA AMIDOTRANSFERASE SUBUNIT A"/>
    <property type="match status" value="1"/>
</dbReference>
<dbReference type="InterPro" id="IPR036928">
    <property type="entry name" value="AS_sf"/>
</dbReference>
<gene>
    <name evidence="2" type="ORF">GCM10022223_27950</name>
</gene>
<dbReference type="PANTHER" id="PTHR11895">
    <property type="entry name" value="TRANSAMIDASE"/>
    <property type="match status" value="1"/>
</dbReference>
<name>A0ABP6ZHY2_9ACTN</name>
<dbReference type="EMBL" id="BAAAZO010000003">
    <property type="protein sequence ID" value="GAA3610215.1"/>
    <property type="molecule type" value="Genomic_DNA"/>
</dbReference>
<dbReference type="InterPro" id="IPR023631">
    <property type="entry name" value="Amidase_dom"/>
</dbReference>
<proteinExistence type="predicted"/>
<protein>
    <submittedName>
        <fullName evidence="2">Amidase</fullName>
    </submittedName>
</protein>
<dbReference type="SUPFAM" id="SSF75304">
    <property type="entry name" value="Amidase signature (AS) enzymes"/>
    <property type="match status" value="1"/>
</dbReference>
<comment type="caution">
    <text evidence="2">The sequence shown here is derived from an EMBL/GenBank/DDBJ whole genome shotgun (WGS) entry which is preliminary data.</text>
</comment>
<keyword evidence="3" id="KW-1185">Reference proteome</keyword>
<feature type="domain" description="Amidase" evidence="1">
    <location>
        <begin position="28"/>
        <end position="438"/>
    </location>
</feature>
<dbReference type="Gene3D" id="3.90.1300.10">
    <property type="entry name" value="Amidase signature (AS) domain"/>
    <property type="match status" value="1"/>
</dbReference>
<evidence type="ECO:0000313" key="2">
    <source>
        <dbReference type="EMBL" id="GAA3610215.1"/>
    </source>
</evidence>
<sequence>MITGEAGTGAQLAAGYAAGDFTPLDVATASIRAAEADQLNAIASIDADKALIAAEASTRRYQGGTPLGPLDGVPITFKDSFHITGLPRWHGTAVNPGTSSTIDAAPVRRAREAGMIVVAKTTMPDFAMLMAGLSSRHGVIRNAWDRELSPGGSSSGAPGSVVTGVAPIAVGTDMIGSVRLPAALSGLASIKPTQGRIAYDPAGDYRSAGPMARTVEDLERALTVLGQHDPVDLFALPGRFEPTPPPEHLKGRTIGVLRSVGWGTAVDEPTDLAVRTQADVLADLGAEVTEIPELPVAGDDYETVYWFMIYHGLPDYLGAEPARRAAIHPVVGAMLEEAFGHSAVRAAVDARRMAAAIERVRTVFAPFDHVLSPALPIRSFPAVQASPDPLNPVGHMGFACWPNRLGTPAGTVPVAPGPGGPPVSVQVTGRRFDDAGVLGVLRLLERARRSDVGYPPISQ</sequence>
<accession>A0ABP6ZHY2</accession>
<dbReference type="Pfam" id="PF01425">
    <property type="entry name" value="Amidase"/>
    <property type="match status" value="1"/>
</dbReference>
<dbReference type="Proteomes" id="UP001501074">
    <property type="component" value="Unassembled WGS sequence"/>
</dbReference>
<reference evidence="3" key="1">
    <citation type="journal article" date="2019" name="Int. J. Syst. Evol. Microbiol.">
        <title>The Global Catalogue of Microorganisms (GCM) 10K type strain sequencing project: providing services to taxonomists for standard genome sequencing and annotation.</title>
        <authorList>
            <consortium name="The Broad Institute Genomics Platform"/>
            <consortium name="The Broad Institute Genome Sequencing Center for Infectious Disease"/>
            <person name="Wu L."/>
            <person name="Ma J."/>
        </authorList>
    </citation>
    <scope>NUCLEOTIDE SEQUENCE [LARGE SCALE GENOMIC DNA]</scope>
    <source>
        <strain evidence="3">JCM 16902</strain>
    </source>
</reference>
<evidence type="ECO:0000259" key="1">
    <source>
        <dbReference type="Pfam" id="PF01425"/>
    </source>
</evidence>
<organism evidence="2 3">
    <name type="scientific">Kineosporia mesophila</name>
    <dbReference type="NCBI Taxonomy" id="566012"/>
    <lineage>
        <taxon>Bacteria</taxon>
        <taxon>Bacillati</taxon>
        <taxon>Actinomycetota</taxon>
        <taxon>Actinomycetes</taxon>
        <taxon>Kineosporiales</taxon>
        <taxon>Kineosporiaceae</taxon>
        <taxon>Kineosporia</taxon>
    </lineage>
</organism>
<dbReference type="RefSeq" id="WP_231487279.1">
    <property type="nucleotide sequence ID" value="NZ_BAAAZO010000003.1"/>
</dbReference>
<dbReference type="InterPro" id="IPR000120">
    <property type="entry name" value="Amidase"/>
</dbReference>
<evidence type="ECO:0000313" key="3">
    <source>
        <dbReference type="Proteomes" id="UP001501074"/>
    </source>
</evidence>